<dbReference type="Proteomes" id="UP000050564">
    <property type="component" value="Unassembled WGS sequence"/>
</dbReference>
<sequence>MRFMWFRLALYGTTMPEHNEAKKRLRDHYEKTFISAERGASAICAAGFGGACQAPAPSLKCCLRARPAHAGCAPIAGGRPTSDSRAPACRGWRARTAAQPVRRRRRRACTGNCRRRV</sequence>
<dbReference type="AlphaFoldDB" id="A0A0P9N2F5"/>
<comment type="caution">
    <text evidence="1">The sequence shown here is derived from an EMBL/GenBank/DDBJ whole genome shotgun (WGS) entry which is preliminary data.</text>
</comment>
<protein>
    <submittedName>
        <fullName evidence="1">Uncharacterized protein</fullName>
    </submittedName>
</protein>
<dbReference type="EMBL" id="LJPX01000588">
    <property type="protein sequence ID" value="KPW65421.1"/>
    <property type="molecule type" value="Genomic_DNA"/>
</dbReference>
<evidence type="ECO:0000313" key="2">
    <source>
        <dbReference type="Proteomes" id="UP000050564"/>
    </source>
</evidence>
<accession>A0A0P9N2F5</accession>
<organism evidence="1 2">
    <name type="scientific">Pseudomonas cannabina</name>
    <dbReference type="NCBI Taxonomy" id="86840"/>
    <lineage>
        <taxon>Bacteria</taxon>
        <taxon>Pseudomonadati</taxon>
        <taxon>Pseudomonadota</taxon>
        <taxon>Gammaproteobacteria</taxon>
        <taxon>Pseudomonadales</taxon>
        <taxon>Pseudomonadaceae</taxon>
        <taxon>Pseudomonas</taxon>
    </lineage>
</organism>
<proteinExistence type="predicted"/>
<reference evidence="1 2" key="1">
    <citation type="submission" date="2015-09" db="EMBL/GenBank/DDBJ databases">
        <title>Genome announcement of multiple Pseudomonas syringae strains.</title>
        <authorList>
            <person name="Thakur S."/>
            <person name="Wang P.W."/>
            <person name="Gong Y."/>
            <person name="Weir B.S."/>
            <person name="Guttman D.S."/>
        </authorList>
    </citation>
    <scope>NUCLEOTIDE SEQUENCE [LARGE SCALE GENOMIC DNA]</scope>
    <source>
        <strain evidence="1 2">ICMP2823</strain>
    </source>
</reference>
<name>A0A0P9N2F5_PSECA</name>
<gene>
    <name evidence="1" type="ORF">ALO81_101135</name>
</gene>
<evidence type="ECO:0000313" key="1">
    <source>
        <dbReference type="EMBL" id="KPW65421.1"/>
    </source>
</evidence>